<dbReference type="RefSeq" id="WP_039354993.1">
    <property type="nucleotide sequence ID" value="NZ_FOLA01000024.1"/>
</dbReference>
<dbReference type="PANTHER" id="PTHR30401:SF0">
    <property type="entry name" value="TRNA 2-SELENOURIDINE SYNTHASE"/>
    <property type="match status" value="1"/>
</dbReference>
<dbReference type="STRING" id="266749.SAMN05421876_1245"/>
<protein>
    <submittedName>
        <fullName evidence="3">Sulfurtransferase</fullName>
    </submittedName>
</protein>
<proteinExistence type="predicted"/>
<dbReference type="SMART" id="SM00450">
    <property type="entry name" value="RHOD"/>
    <property type="match status" value="1"/>
</dbReference>
<dbReference type="Gene3D" id="3.40.250.10">
    <property type="entry name" value="Rhodanese-like domain"/>
    <property type="match status" value="1"/>
</dbReference>
<dbReference type="Pfam" id="PF26341">
    <property type="entry name" value="AAA_SelU"/>
    <property type="match status" value="1"/>
</dbReference>
<dbReference type="InterPro" id="IPR017582">
    <property type="entry name" value="SelU"/>
</dbReference>
<evidence type="ECO:0000313" key="3">
    <source>
        <dbReference type="EMBL" id="KIA85066.1"/>
    </source>
</evidence>
<comment type="caution">
    <text evidence="3">The sequence shown here is derived from an EMBL/GenBank/DDBJ whole genome shotgun (WGS) entry which is preliminary data.</text>
</comment>
<name>A0A0C1CMH0_9FLAO</name>
<gene>
    <name evidence="3" type="ORF">OA86_14820</name>
</gene>
<evidence type="ECO:0000256" key="1">
    <source>
        <dbReference type="ARBA" id="ARBA00023266"/>
    </source>
</evidence>
<feature type="domain" description="Rhodanese" evidence="2">
    <location>
        <begin position="13"/>
        <end position="135"/>
    </location>
</feature>
<dbReference type="OrthoDB" id="9808735at2"/>
<dbReference type="NCBIfam" id="NF008750">
    <property type="entry name" value="PRK11784.1-2"/>
    <property type="match status" value="1"/>
</dbReference>
<sequence length="344" mass="39478">MKQIITVDFYFRHLEHIPIIDVRSPGEFAKGHFPSAHNIDLFTDEERAIVGTAYKQESKERAIELGYEFVIPKLNDFITQSLDVAPEKEVVVHCWRGGMRSNSFADHLLANGFKKVYVIEKGYKAFRNYVLAFFEQDFDLKVLGGYTGSGKTEILHFLEKKGQQVIDLEGLANHRGSAFGGIDLPPQPTTEQFEMNLFSILRTFNSNQPIWLEDESKMIGNVSIPNAFYFGMIEMPVYFLNVPLEKRIEHLVNTYAHLDPEKLADAISRIVKKLGHDNAKVALEALENKNYYKVVEIVLFYYDKYYLKGLQKRQESLIKELEITTANHEEIADFLISLLAQNNG</sequence>
<dbReference type="GO" id="GO:0043828">
    <property type="term" value="F:tRNA 2-selenouridine synthase activity"/>
    <property type="evidence" value="ECO:0007669"/>
    <property type="project" value="InterPro"/>
</dbReference>
<accession>A0A0C1CMH0</accession>
<keyword evidence="1" id="KW-0711">Selenium</keyword>
<dbReference type="AlphaFoldDB" id="A0A0C1CMH0"/>
<dbReference type="Pfam" id="PF00581">
    <property type="entry name" value="Rhodanese"/>
    <property type="match status" value="1"/>
</dbReference>
<evidence type="ECO:0000313" key="4">
    <source>
        <dbReference type="Proteomes" id="UP000031473"/>
    </source>
</evidence>
<dbReference type="GO" id="GO:0002098">
    <property type="term" value="P:tRNA wobble uridine modification"/>
    <property type="evidence" value="ECO:0007669"/>
    <property type="project" value="InterPro"/>
</dbReference>
<dbReference type="InterPro" id="IPR036873">
    <property type="entry name" value="Rhodanese-like_dom_sf"/>
</dbReference>
<dbReference type="InterPro" id="IPR001763">
    <property type="entry name" value="Rhodanese-like_dom"/>
</dbReference>
<dbReference type="InterPro" id="IPR058840">
    <property type="entry name" value="AAA_SelU"/>
</dbReference>
<reference evidence="3 4" key="1">
    <citation type="submission" date="2014-10" db="EMBL/GenBank/DDBJ databases">
        <title>Kaistella jeonii genome.</title>
        <authorList>
            <person name="Clayton J.T."/>
            <person name="Newman J.D."/>
        </authorList>
    </citation>
    <scope>NUCLEOTIDE SEQUENCE [LARGE SCALE GENOMIC DNA]</scope>
    <source>
        <strain evidence="3 4">DSM 17048</strain>
    </source>
</reference>
<dbReference type="PROSITE" id="PS50206">
    <property type="entry name" value="RHODANESE_3"/>
    <property type="match status" value="1"/>
</dbReference>
<dbReference type="NCBIfam" id="TIGR03167">
    <property type="entry name" value="tRNA_sel_U_synt"/>
    <property type="match status" value="1"/>
</dbReference>
<organism evidence="3 4">
    <name type="scientific">Kaistella jeonii</name>
    <dbReference type="NCBI Taxonomy" id="266749"/>
    <lineage>
        <taxon>Bacteria</taxon>
        <taxon>Pseudomonadati</taxon>
        <taxon>Bacteroidota</taxon>
        <taxon>Flavobacteriia</taxon>
        <taxon>Flavobacteriales</taxon>
        <taxon>Weeksellaceae</taxon>
        <taxon>Chryseobacterium group</taxon>
        <taxon>Kaistella</taxon>
    </lineage>
</organism>
<dbReference type="Proteomes" id="UP000031473">
    <property type="component" value="Unassembled WGS sequence"/>
</dbReference>
<dbReference type="EMBL" id="JSYL01000020">
    <property type="protein sequence ID" value="KIA85066.1"/>
    <property type="molecule type" value="Genomic_DNA"/>
</dbReference>
<keyword evidence="4" id="KW-1185">Reference proteome</keyword>
<dbReference type="SUPFAM" id="SSF52821">
    <property type="entry name" value="Rhodanese/Cell cycle control phosphatase"/>
    <property type="match status" value="1"/>
</dbReference>
<dbReference type="PANTHER" id="PTHR30401">
    <property type="entry name" value="TRNA 2-SELENOURIDINE SYNTHASE"/>
    <property type="match status" value="1"/>
</dbReference>
<evidence type="ECO:0000259" key="2">
    <source>
        <dbReference type="PROSITE" id="PS50206"/>
    </source>
</evidence>
<keyword evidence="3" id="KW-0808">Transferase</keyword>